<feature type="region of interest" description="Disordered" evidence="2">
    <location>
        <begin position="965"/>
        <end position="1031"/>
    </location>
</feature>
<feature type="region of interest" description="Disordered" evidence="2">
    <location>
        <begin position="769"/>
        <end position="791"/>
    </location>
</feature>
<feature type="compositionally biased region" description="Low complexity" evidence="2">
    <location>
        <begin position="237"/>
        <end position="246"/>
    </location>
</feature>
<sequence>MDRLHTDPQQAALLAVANLIGRRLAAPAVPEPRHKPQDQAVPADPRTSRQTRVREMMSRVLRLSDRIASLSSTQHPRLLPHSPQQDKTSIRRRDQPLVMRSLPALPITAHLSPARSRRAPSPSGDSQEGSLRSLQSSWVTQSSLLGSERSFSGSEQSLRGPLAAQENLQHFCLEDGWFGSHSKDSFDEPIGALLDGTQPAFQASDATRKLDPEAVLSRSVTGTVLISASLGAATALQPAAEATGAPKRPTNRQETPMRSSMEHSVVHSLAIPEQLDASFAGEETHAQAVRGAHSLAASVAASSLGPASAEYESDFEADASLVQSMRHSMQRSVDRSMEIPEQLDASFAASVVMEIADESRDDTMAKEAPTLPLNPTVASGHELPPALRLRLIADELQWLSPAGLEAALQEEMQRLEEVHAMQVELDHMQHARALAAVHSEAERLAAAVDAQMTTEAQATRLQQLQEEQEGQLKAVTKGLKEQLRTEGLAHLRDLAATLRQELASGLGPAHPAANASMSDDAIEEERDVTSSIDDIIEEEDIVLEEQNFPLKDARVVGRMGGFTAGAQGVAKPQTGRYTAAAAASLASGGASSASSVLEEVAMWSAQGLPAGEPNQDTSYLARQFLADARRRLQEVDSAVQQALQQARATAQAKQAQLQAAVATAATDKQRRSAARGQKLLTMQLAMDTAELQRQLATARADFERQRLCWEQIRRSASDLGSATTTPIRSDHQTDHAGDLPSAQAQLAGADMLDSHAVAARLLAAQPQAELRAESSRDSMSAPGVSEADDLRLSSAAQSVSEVQYSEDFESTFDSPRSRQPVAWRPGRVESGELFDDSELDAQSAELEAAQQGLARLLAEKHKALQRQRREAALAAKSAAVAQMAASISSIDAEIEALKAGAAASLQPPVGPPGMAALTAIVPHPQHAAGSAELDIRGERSAATSVVEEELPSRRSQDVVLREQLAYETDETASSVSGSDDDESRLPDALTTPRVPLTRPAPPGVPVLLLSPENLKGARAAQRLQKASTEPP</sequence>
<organism evidence="3 4">
    <name type="scientific">[Myrmecia] bisecta</name>
    <dbReference type="NCBI Taxonomy" id="41462"/>
    <lineage>
        <taxon>Eukaryota</taxon>
        <taxon>Viridiplantae</taxon>
        <taxon>Chlorophyta</taxon>
        <taxon>core chlorophytes</taxon>
        <taxon>Trebouxiophyceae</taxon>
        <taxon>Trebouxiales</taxon>
        <taxon>Trebouxiaceae</taxon>
        <taxon>Myrmecia</taxon>
    </lineage>
</organism>
<accession>A0AAW1P0I4</accession>
<name>A0AAW1P0I4_9CHLO</name>
<keyword evidence="1" id="KW-0175">Coiled coil</keyword>
<protein>
    <submittedName>
        <fullName evidence="3">Uncharacterized protein</fullName>
    </submittedName>
</protein>
<feature type="coiled-coil region" evidence="1">
    <location>
        <begin position="625"/>
        <end position="663"/>
    </location>
</feature>
<proteinExistence type="predicted"/>
<dbReference type="AlphaFoldDB" id="A0AAW1P0I4"/>
<feature type="coiled-coil region" evidence="1">
    <location>
        <begin position="839"/>
        <end position="866"/>
    </location>
</feature>
<evidence type="ECO:0000313" key="3">
    <source>
        <dbReference type="EMBL" id="KAK9802877.1"/>
    </source>
</evidence>
<evidence type="ECO:0000313" key="4">
    <source>
        <dbReference type="Proteomes" id="UP001489004"/>
    </source>
</evidence>
<reference evidence="3 4" key="1">
    <citation type="journal article" date="2024" name="Nat. Commun.">
        <title>Phylogenomics reveals the evolutionary origins of lichenization in chlorophyte algae.</title>
        <authorList>
            <person name="Puginier C."/>
            <person name="Libourel C."/>
            <person name="Otte J."/>
            <person name="Skaloud P."/>
            <person name="Haon M."/>
            <person name="Grisel S."/>
            <person name="Petersen M."/>
            <person name="Berrin J.G."/>
            <person name="Delaux P.M."/>
            <person name="Dal Grande F."/>
            <person name="Keller J."/>
        </authorList>
    </citation>
    <scope>NUCLEOTIDE SEQUENCE [LARGE SCALE GENOMIC DNA]</scope>
    <source>
        <strain evidence="3 4">SAG 2043</strain>
    </source>
</reference>
<feature type="compositionally biased region" description="Basic and acidic residues" evidence="2">
    <location>
        <begin position="728"/>
        <end position="737"/>
    </location>
</feature>
<gene>
    <name evidence="3" type="ORF">WJX72_011137</name>
</gene>
<evidence type="ECO:0000256" key="1">
    <source>
        <dbReference type="SAM" id="Coils"/>
    </source>
</evidence>
<dbReference type="Proteomes" id="UP001489004">
    <property type="component" value="Unassembled WGS sequence"/>
</dbReference>
<feature type="region of interest" description="Disordered" evidence="2">
    <location>
        <begin position="71"/>
        <end position="133"/>
    </location>
</feature>
<feature type="compositionally biased region" description="Polar residues" evidence="2">
    <location>
        <begin position="124"/>
        <end position="133"/>
    </location>
</feature>
<evidence type="ECO:0000256" key="2">
    <source>
        <dbReference type="SAM" id="MobiDB-lite"/>
    </source>
</evidence>
<feature type="region of interest" description="Disordered" evidence="2">
    <location>
        <begin position="237"/>
        <end position="259"/>
    </location>
</feature>
<comment type="caution">
    <text evidence="3">The sequence shown here is derived from an EMBL/GenBank/DDBJ whole genome shotgun (WGS) entry which is preliminary data.</text>
</comment>
<keyword evidence="4" id="KW-1185">Reference proteome</keyword>
<feature type="region of interest" description="Disordered" evidence="2">
    <location>
        <begin position="26"/>
        <end position="53"/>
    </location>
</feature>
<feature type="region of interest" description="Disordered" evidence="2">
    <location>
        <begin position="719"/>
        <end position="738"/>
    </location>
</feature>
<dbReference type="EMBL" id="JALJOR010000027">
    <property type="protein sequence ID" value="KAK9802877.1"/>
    <property type="molecule type" value="Genomic_DNA"/>
</dbReference>
<feature type="region of interest" description="Disordered" evidence="2">
    <location>
        <begin position="803"/>
        <end position="824"/>
    </location>
</feature>